<accession>A0A916U8P3</accession>
<keyword evidence="1" id="KW-0732">Signal</keyword>
<protein>
    <recommendedName>
        <fullName evidence="4">DUF732 domain-containing protein</fullName>
    </recommendedName>
</protein>
<evidence type="ECO:0000256" key="1">
    <source>
        <dbReference type="SAM" id="SignalP"/>
    </source>
</evidence>
<dbReference type="EMBL" id="BMJH01000001">
    <property type="protein sequence ID" value="GGC63292.1"/>
    <property type="molecule type" value="Genomic_DNA"/>
</dbReference>
<dbReference type="Proteomes" id="UP000641514">
    <property type="component" value="Unassembled WGS sequence"/>
</dbReference>
<sequence length="124" mass="12911">MNRRFRTIAASIAVAALLTVPACANGDDASDASETTTNAAAGAVDALIDLAFVSALRGQYPDIAADKTDEELVSGAESVCEDVRDGDDTDDLRDSVRDEFESDGVEIDDARADAILNLIQSAGC</sequence>
<organism evidence="2 3">
    <name type="scientific">Hoyosella rhizosphaerae</name>
    <dbReference type="NCBI Taxonomy" id="1755582"/>
    <lineage>
        <taxon>Bacteria</taxon>
        <taxon>Bacillati</taxon>
        <taxon>Actinomycetota</taxon>
        <taxon>Actinomycetes</taxon>
        <taxon>Mycobacteriales</taxon>
        <taxon>Hoyosellaceae</taxon>
        <taxon>Hoyosella</taxon>
    </lineage>
</organism>
<reference evidence="2" key="2">
    <citation type="submission" date="2020-09" db="EMBL/GenBank/DDBJ databases">
        <authorList>
            <person name="Sun Q."/>
            <person name="Zhou Y."/>
        </authorList>
    </citation>
    <scope>NUCLEOTIDE SEQUENCE</scope>
    <source>
        <strain evidence="2">CGMCC 1.15478</strain>
    </source>
</reference>
<comment type="caution">
    <text evidence="2">The sequence shown here is derived from an EMBL/GenBank/DDBJ whole genome shotgun (WGS) entry which is preliminary data.</text>
</comment>
<proteinExistence type="predicted"/>
<reference evidence="2" key="1">
    <citation type="journal article" date="2014" name="Int. J. Syst. Evol. Microbiol.">
        <title>Complete genome sequence of Corynebacterium casei LMG S-19264T (=DSM 44701T), isolated from a smear-ripened cheese.</title>
        <authorList>
            <consortium name="US DOE Joint Genome Institute (JGI-PGF)"/>
            <person name="Walter F."/>
            <person name="Albersmeier A."/>
            <person name="Kalinowski J."/>
            <person name="Ruckert C."/>
        </authorList>
    </citation>
    <scope>NUCLEOTIDE SEQUENCE</scope>
    <source>
        <strain evidence="2">CGMCC 1.15478</strain>
    </source>
</reference>
<evidence type="ECO:0000313" key="2">
    <source>
        <dbReference type="EMBL" id="GGC63292.1"/>
    </source>
</evidence>
<dbReference type="AlphaFoldDB" id="A0A916U8P3"/>
<keyword evidence="3" id="KW-1185">Reference proteome</keyword>
<evidence type="ECO:0008006" key="4">
    <source>
        <dbReference type="Google" id="ProtNLM"/>
    </source>
</evidence>
<evidence type="ECO:0000313" key="3">
    <source>
        <dbReference type="Proteomes" id="UP000641514"/>
    </source>
</evidence>
<gene>
    <name evidence="2" type="ORF">GCM10011410_14660</name>
</gene>
<name>A0A916U8P3_9ACTN</name>
<dbReference type="RefSeq" id="WP_188672061.1">
    <property type="nucleotide sequence ID" value="NZ_BMJH01000001.1"/>
</dbReference>
<feature type="signal peptide" evidence="1">
    <location>
        <begin position="1"/>
        <end position="24"/>
    </location>
</feature>
<feature type="chain" id="PRO_5038909675" description="DUF732 domain-containing protein" evidence="1">
    <location>
        <begin position="25"/>
        <end position="124"/>
    </location>
</feature>